<gene>
    <name evidence="2" type="ORF">P3F81_09060</name>
</gene>
<evidence type="ECO:0000259" key="1">
    <source>
        <dbReference type="Pfam" id="PF02981"/>
    </source>
</evidence>
<sequence>MTKKLRIPLNDIIHAHEYIAVEEIEVILPELKTQFNNPEKLKIAADKLSADLIIGIVILSAHERQYQNLWNGETYLSSNISLRLISYERDTDTFFNKKKSTSYHGTYMLFGRLQPLAKSTIDKLLNSYPLKKF</sequence>
<dbReference type="InterPro" id="IPR004234">
    <property type="entry name" value="FokI_D1"/>
</dbReference>
<organism evidence="2 3">
    <name type="scientific">Selenobaculum gibii</name>
    <dbReference type="NCBI Taxonomy" id="3054208"/>
    <lineage>
        <taxon>Bacteria</taxon>
        <taxon>Bacillati</taxon>
        <taxon>Bacillota</taxon>
        <taxon>Negativicutes</taxon>
        <taxon>Selenomonadales</taxon>
        <taxon>Selenomonadaceae</taxon>
        <taxon>Selenobaculum</taxon>
    </lineage>
</organism>
<protein>
    <recommendedName>
        <fullName evidence="1">FokI recognition domain-containing protein</fullName>
    </recommendedName>
</protein>
<dbReference type="Pfam" id="PF02981">
    <property type="entry name" value="FokI_D1"/>
    <property type="match status" value="1"/>
</dbReference>
<accession>A0A9Y2AHG1</accession>
<dbReference type="AlphaFoldDB" id="A0A9Y2AHG1"/>
<proteinExistence type="predicted"/>
<reference evidence="2" key="1">
    <citation type="submission" date="2023-03" db="EMBL/GenBank/DDBJ databases">
        <title>Selenobaculum gbiensis gen. nov. sp. nov., a new bacterium isolated from the gut microbiota of IBD patient.</title>
        <authorList>
            <person name="Yeo S."/>
            <person name="Park H."/>
            <person name="Huh C.S."/>
        </authorList>
    </citation>
    <scope>NUCLEOTIDE SEQUENCE</scope>
    <source>
        <strain evidence="2">ICN-92133</strain>
    </source>
</reference>
<dbReference type="EMBL" id="CP120678">
    <property type="protein sequence ID" value="WIW70046.1"/>
    <property type="molecule type" value="Genomic_DNA"/>
</dbReference>
<evidence type="ECO:0000313" key="2">
    <source>
        <dbReference type="EMBL" id="WIW70046.1"/>
    </source>
</evidence>
<feature type="domain" description="FokI recognition" evidence="1">
    <location>
        <begin position="48"/>
        <end position="101"/>
    </location>
</feature>
<dbReference type="KEGG" id="sgbi:P3F81_09060"/>
<dbReference type="RefSeq" id="WP_147670420.1">
    <property type="nucleotide sequence ID" value="NZ_CP120678.1"/>
</dbReference>
<name>A0A9Y2AHG1_9FIRM</name>
<keyword evidence="3" id="KW-1185">Reference proteome</keyword>
<evidence type="ECO:0000313" key="3">
    <source>
        <dbReference type="Proteomes" id="UP001243623"/>
    </source>
</evidence>
<dbReference type="Proteomes" id="UP001243623">
    <property type="component" value="Chromosome"/>
</dbReference>